<gene>
    <name evidence="2" type="ORF">CEUSTIGMA_g3445.t1</name>
</gene>
<dbReference type="AlphaFoldDB" id="A0A250WZG0"/>
<keyword evidence="1" id="KW-0472">Membrane</keyword>
<dbReference type="EMBL" id="BEGY01000015">
    <property type="protein sequence ID" value="GAX76002.1"/>
    <property type="molecule type" value="Genomic_DNA"/>
</dbReference>
<dbReference type="OrthoDB" id="536776at2759"/>
<evidence type="ECO:0000256" key="1">
    <source>
        <dbReference type="SAM" id="Phobius"/>
    </source>
</evidence>
<keyword evidence="3" id="KW-1185">Reference proteome</keyword>
<evidence type="ECO:0000313" key="2">
    <source>
        <dbReference type="EMBL" id="GAX76002.1"/>
    </source>
</evidence>
<name>A0A250WZG0_9CHLO</name>
<organism evidence="2 3">
    <name type="scientific">Chlamydomonas eustigma</name>
    <dbReference type="NCBI Taxonomy" id="1157962"/>
    <lineage>
        <taxon>Eukaryota</taxon>
        <taxon>Viridiplantae</taxon>
        <taxon>Chlorophyta</taxon>
        <taxon>core chlorophytes</taxon>
        <taxon>Chlorophyceae</taxon>
        <taxon>CS clade</taxon>
        <taxon>Chlamydomonadales</taxon>
        <taxon>Chlamydomonadaceae</taxon>
        <taxon>Chlamydomonas</taxon>
    </lineage>
</organism>
<evidence type="ECO:0000313" key="3">
    <source>
        <dbReference type="Proteomes" id="UP000232323"/>
    </source>
</evidence>
<accession>A0A250WZG0</accession>
<reference evidence="2 3" key="1">
    <citation type="submission" date="2017-08" db="EMBL/GenBank/DDBJ databases">
        <title>Acidophilic green algal genome provides insights into adaptation to an acidic environment.</title>
        <authorList>
            <person name="Hirooka S."/>
            <person name="Hirose Y."/>
            <person name="Kanesaki Y."/>
            <person name="Higuchi S."/>
            <person name="Fujiwara T."/>
            <person name="Onuma R."/>
            <person name="Era A."/>
            <person name="Ohbayashi R."/>
            <person name="Uzuka A."/>
            <person name="Nozaki H."/>
            <person name="Yoshikawa H."/>
            <person name="Miyagishima S.Y."/>
        </authorList>
    </citation>
    <scope>NUCLEOTIDE SEQUENCE [LARGE SCALE GENOMIC DNA]</scope>
    <source>
        <strain evidence="2 3">NIES-2499</strain>
    </source>
</reference>
<proteinExistence type="predicted"/>
<keyword evidence="1" id="KW-1133">Transmembrane helix</keyword>
<sequence length="303" mass="32356">MDTQAGDCDKRGCLNSDSISGWTIVDRVECGELDENVLETSARRRSELAYLIEGMFGTPSNGTASPENEKAADIVLSQDISAATAELADPTLPPDMCKDGTQGQHQPGSLTLQEQIQDPVAPTDVSTLGAISQETSALAAVLAVTERQLEQQCGAAMAAVSHWLVTLGEFLGSAAEEIQAEWTELRRLVSLAMEQAKTKVEDTRARVAKVLNNIPSSWTLISLSAVTALAVVAAGALWISNRRLAQQVRVRDKELASLVVRILNLQETLRRPGGVTSGPLMCHTAVVMPPAASLCSYTMNGWA</sequence>
<feature type="transmembrane region" description="Helical" evidence="1">
    <location>
        <begin position="218"/>
        <end position="239"/>
    </location>
</feature>
<protein>
    <submittedName>
        <fullName evidence="2">Uncharacterized protein</fullName>
    </submittedName>
</protein>
<comment type="caution">
    <text evidence="2">The sequence shown here is derived from an EMBL/GenBank/DDBJ whole genome shotgun (WGS) entry which is preliminary data.</text>
</comment>
<dbReference type="Proteomes" id="UP000232323">
    <property type="component" value="Unassembled WGS sequence"/>
</dbReference>
<keyword evidence="1" id="KW-0812">Transmembrane</keyword>